<name>A0A7E4V631_PANRE</name>
<proteinExistence type="predicted"/>
<evidence type="ECO:0000256" key="1">
    <source>
        <dbReference type="SAM" id="MobiDB-lite"/>
    </source>
</evidence>
<feature type="compositionally biased region" description="Acidic residues" evidence="1">
    <location>
        <begin position="500"/>
        <end position="535"/>
    </location>
</feature>
<dbReference type="InterPro" id="IPR011009">
    <property type="entry name" value="Kinase-like_dom_sf"/>
</dbReference>
<dbReference type="WBParaSite" id="Pan_g1642.t1">
    <property type="protein sequence ID" value="Pan_g1642.t1"/>
    <property type="gene ID" value="Pan_g1642"/>
</dbReference>
<dbReference type="AlphaFoldDB" id="A0A7E4V631"/>
<dbReference type="SUPFAM" id="SSF56112">
    <property type="entry name" value="Protein kinase-like (PK-like)"/>
    <property type="match status" value="1"/>
</dbReference>
<protein>
    <submittedName>
        <fullName evidence="3">Protein kinase domain-containing protein</fullName>
    </submittedName>
</protein>
<sequence>MSMLESHNIFQPFHEVHGKCIRQFVKNFYDLYYLRSNPKKNPELTNNTRFIIENHVTNFHRAVRRQRFYERLQYRLDLFSKEALDCDNESAVHMVFHENLRRQCTMRTVFIGYIINQNPDEYIRDRLMGLAIEIHTLQNLRHPNIVRLLSINYLPDSLRYKYFYESVLPLNYYIREFALDDRPEEDAHAFEDPDIPRYIIKCISNVISHFAYYNIFFGPYLFPSTVYVDLKGVVKLGNFNLAMRTSFNVYEQECALASMAGFFLCLLDRDLYDEEVDAISQGFSNLQRKFFLFAYRRTENVYDTKKRDIEHTITDQNLTIIRRCLEGLESYKHVADDLGLRHVPDMSHVLAKLMRNKATYFREPRLTLEDIGGPPDPLEVRKTNSWRYLSYWIDIELEDEFQCIIKCAEKLDVKLFISLLVSELVGYNRDVEDQNGIPFDDPNDHFLIVDSESDHSDDSDDSVIPDFGIDDPMIFESDDSGIGGDSSMSDDSVHTAIGNSDEENEAPDDAVSDQESIADDDGIFSDEETDENDLEDDEMAALVADRVRSGIIPVHPEQRFSSPWPFEPSDMLTLYPIIVKLHNQLIHYCDELPLFAHPSAALPAIQHVGFLGFRRLRITMEVIDARRNKEYGNINDYFRMN</sequence>
<reference evidence="3" key="2">
    <citation type="submission" date="2020-10" db="UniProtKB">
        <authorList>
            <consortium name="WormBaseParasite"/>
        </authorList>
    </citation>
    <scope>IDENTIFICATION</scope>
</reference>
<accession>A0A7E4V631</accession>
<dbReference type="Proteomes" id="UP000492821">
    <property type="component" value="Unassembled WGS sequence"/>
</dbReference>
<organism evidence="2 3">
    <name type="scientific">Panagrellus redivivus</name>
    <name type="common">Microworm</name>
    <dbReference type="NCBI Taxonomy" id="6233"/>
    <lineage>
        <taxon>Eukaryota</taxon>
        <taxon>Metazoa</taxon>
        <taxon>Ecdysozoa</taxon>
        <taxon>Nematoda</taxon>
        <taxon>Chromadorea</taxon>
        <taxon>Rhabditida</taxon>
        <taxon>Tylenchina</taxon>
        <taxon>Panagrolaimomorpha</taxon>
        <taxon>Panagrolaimoidea</taxon>
        <taxon>Panagrolaimidae</taxon>
        <taxon>Panagrellus</taxon>
    </lineage>
</organism>
<reference evidence="2" key="1">
    <citation type="journal article" date="2013" name="Genetics">
        <title>The draft genome and transcriptome of Panagrellus redivivus are shaped by the harsh demands of a free-living lifestyle.</title>
        <authorList>
            <person name="Srinivasan J."/>
            <person name="Dillman A.R."/>
            <person name="Macchietto M.G."/>
            <person name="Heikkinen L."/>
            <person name="Lakso M."/>
            <person name="Fracchia K.M."/>
            <person name="Antoshechkin I."/>
            <person name="Mortazavi A."/>
            <person name="Wong G."/>
            <person name="Sternberg P.W."/>
        </authorList>
    </citation>
    <scope>NUCLEOTIDE SEQUENCE [LARGE SCALE GENOMIC DNA]</scope>
    <source>
        <strain evidence="2">MT8872</strain>
    </source>
</reference>
<keyword evidence="2" id="KW-1185">Reference proteome</keyword>
<evidence type="ECO:0000313" key="2">
    <source>
        <dbReference type="Proteomes" id="UP000492821"/>
    </source>
</evidence>
<evidence type="ECO:0000313" key="3">
    <source>
        <dbReference type="WBParaSite" id="Pan_g1642.t1"/>
    </source>
</evidence>
<feature type="region of interest" description="Disordered" evidence="1">
    <location>
        <begin position="432"/>
        <end position="535"/>
    </location>
</feature>